<dbReference type="InterPro" id="IPR036086">
    <property type="entry name" value="ParB/Sulfiredoxin_sf"/>
</dbReference>
<dbReference type="InterPro" id="IPR050336">
    <property type="entry name" value="Chromosome_partition/occlusion"/>
</dbReference>
<dbReference type="SMART" id="SM00470">
    <property type="entry name" value="ParB"/>
    <property type="match status" value="1"/>
</dbReference>
<dbReference type="PANTHER" id="PTHR33375:SF1">
    <property type="entry name" value="CHROMOSOME-PARTITIONING PROTEIN PARB-RELATED"/>
    <property type="match status" value="1"/>
</dbReference>
<dbReference type="RefSeq" id="WP_132198063.1">
    <property type="nucleotide sequence ID" value="NZ_SMKY01000057.1"/>
</dbReference>
<dbReference type="Gene3D" id="1.10.10.2830">
    <property type="match status" value="1"/>
</dbReference>
<dbReference type="GO" id="GO:0005694">
    <property type="term" value="C:chromosome"/>
    <property type="evidence" value="ECO:0007669"/>
    <property type="project" value="TreeGrafter"/>
</dbReference>
<dbReference type="SUPFAM" id="SSF110849">
    <property type="entry name" value="ParB/Sulfiredoxin"/>
    <property type="match status" value="1"/>
</dbReference>
<sequence>MAAIRAIREVLVKGLVFGEGQARIRGADKEIEELAESIRRHGMLEPIVVCPSARDPQKLEVLMGQRRVQAHRILGRRTILAAIIDRPVDLTTARVLSLTENLLRVDLDTRDIIDGCTTLYRKYGSARMVAEETGLPYNTVRKHVKYDRLTTELQEMVDSGEVVLDVALKVQDVADTDVPLEPDEVKLLAREMSEMTAAQRRTVIKAKQESPETPVESLLKEHASPKKKVKQIIVTLSPDEHQALQAYAKQRKVTQDKAAHILISDALELMLEEKLSA</sequence>
<evidence type="ECO:0000259" key="2">
    <source>
        <dbReference type="SMART" id="SM00470"/>
    </source>
</evidence>
<evidence type="ECO:0000313" key="4">
    <source>
        <dbReference type="Proteomes" id="UP000295578"/>
    </source>
</evidence>
<reference evidence="3 4" key="1">
    <citation type="submission" date="2019-03" db="EMBL/GenBank/DDBJ databases">
        <title>Draft genome sequences of novel Actinobacteria.</title>
        <authorList>
            <person name="Sahin N."/>
            <person name="Ay H."/>
            <person name="Saygin H."/>
        </authorList>
    </citation>
    <scope>NUCLEOTIDE SEQUENCE [LARGE SCALE GENOMIC DNA]</scope>
    <source>
        <strain evidence="3 4">DSM 45941</strain>
    </source>
</reference>
<name>A0A4V2YVX1_9ACTN</name>
<comment type="similarity">
    <text evidence="1">Belongs to the ParB family.</text>
</comment>
<dbReference type="GO" id="GO:0003677">
    <property type="term" value="F:DNA binding"/>
    <property type="evidence" value="ECO:0007669"/>
    <property type="project" value="InterPro"/>
</dbReference>
<dbReference type="SUPFAM" id="SSF109709">
    <property type="entry name" value="KorB DNA-binding domain-like"/>
    <property type="match status" value="1"/>
</dbReference>
<dbReference type="NCBIfam" id="TIGR00180">
    <property type="entry name" value="parB_part"/>
    <property type="match status" value="1"/>
</dbReference>
<dbReference type="Gene3D" id="3.90.1530.30">
    <property type="match status" value="1"/>
</dbReference>
<proteinExistence type="inferred from homology"/>
<gene>
    <name evidence="3" type="ORF">E1293_15330</name>
</gene>
<organism evidence="3 4">
    <name type="scientific">Actinomadura darangshiensis</name>
    <dbReference type="NCBI Taxonomy" id="705336"/>
    <lineage>
        <taxon>Bacteria</taxon>
        <taxon>Bacillati</taxon>
        <taxon>Actinomycetota</taxon>
        <taxon>Actinomycetes</taxon>
        <taxon>Streptosporangiales</taxon>
        <taxon>Thermomonosporaceae</taxon>
        <taxon>Actinomadura</taxon>
    </lineage>
</organism>
<dbReference type="Pfam" id="PF02195">
    <property type="entry name" value="ParB_N"/>
    <property type="match status" value="1"/>
</dbReference>
<evidence type="ECO:0000256" key="1">
    <source>
        <dbReference type="ARBA" id="ARBA00006295"/>
    </source>
</evidence>
<feature type="domain" description="ParB-like N-terminal" evidence="2">
    <location>
        <begin position="8"/>
        <end position="102"/>
    </location>
</feature>
<dbReference type="EMBL" id="SMKY01000057">
    <property type="protein sequence ID" value="TDD83157.1"/>
    <property type="molecule type" value="Genomic_DNA"/>
</dbReference>
<evidence type="ECO:0000313" key="3">
    <source>
        <dbReference type="EMBL" id="TDD83157.1"/>
    </source>
</evidence>
<dbReference type="GO" id="GO:0007059">
    <property type="term" value="P:chromosome segregation"/>
    <property type="evidence" value="ECO:0007669"/>
    <property type="project" value="TreeGrafter"/>
</dbReference>
<dbReference type="Proteomes" id="UP000295578">
    <property type="component" value="Unassembled WGS sequence"/>
</dbReference>
<protein>
    <submittedName>
        <fullName evidence="3">ParB/RepB/Spo0J family partition protein</fullName>
    </submittedName>
</protein>
<dbReference type="InterPro" id="IPR003115">
    <property type="entry name" value="ParB_N"/>
</dbReference>
<dbReference type="OrthoDB" id="3176965at2"/>
<keyword evidence="4" id="KW-1185">Reference proteome</keyword>
<dbReference type="PANTHER" id="PTHR33375">
    <property type="entry name" value="CHROMOSOME-PARTITIONING PROTEIN PARB-RELATED"/>
    <property type="match status" value="1"/>
</dbReference>
<comment type="caution">
    <text evidence="3">The sequence shown here is derived from an EMBL/GenBank/DDBJ whole genome shotgun (WGS) entry which is preliminary data.</text>
</comment>
<dbReference type="InterPro" id="IPR004437">
    <property type="entry name" value="ParB/RepB/Spo0J"/>
</dbReference>
<accession>A0A4V2YVX1</accession>
<dbReference type="AlphaFoldDB" id="A0A4V2YVX1"/>